<dbReference type="KEGG" id="lth:KLTH0C09724g"/>
<evidence type="ECO:0000256" key="1">
    <source>
        <dbReference type="SAM" id="Phobius"/>
    </source>
</evidence>
<dbReference type="GeneID" id="8291521"/>
<dbReference type="Proteomes" id="UP000002036">
    <property type="component" value="Chromosome C"/>
</dbReference>
<organism evidence="2 3">
    <name type="scientific">Lachancea thermotolerans (strain ATCC 56472 / CBS 6340 / NRRL Y-8284)</name>
    <name type="common">Yeast</name>
    <name type="synonym">Kluyveromyces thermotolerans</name>
    <dbReference type="NCBI Taxonomy" id="559295"/>
    <lineage>
        <taxon>Eukaryota</taxon>
        <taxon>Fungi</taxon>
        <taxon>Dikarya</taxon>
        <taxon>Ascomycota</taxon>
        <taxon>Saccharomycotina</taxon>
        <taxon>Saccharomycetes</taxon>
        <taxon>Saccharomycetales</taxon>
        <taxon>Saccharomycetaceae</taxon>
        <taxon>Lachancea</taxon>
    </lineage>
</organism>
<dbReference type="InParanoid" id="C5DEJ2"/>
<name>C5DEJ2_LACTC</name>
<sequence>MVDEKKPSTIRRLVAVVVSIGVINILIDGCKFILKRALSPVTNAVYGNPDPYSALFKSNNSLFLL</sequence>
<keyword evidence="3" id="KW-1185">Reference proteome</keyword>
<reference evidence="2 3" key="1">
    <citation type="journal article" date="2009" name="Genome Res.">
        <title>Comparative genomics of protoploid Saccharomycetaceae.</title>
        <authorList>
            <consortium name="The Genolevures Consortium"/>
            <person name="Souciet J.-L."/>
            <person name="Dujon B."/>
            <person name="Gaillardin C."/>
            <person name="Johnston M."/>
            <person name="Baret P.V."/>
            <person name="Cliften P."/>
            <person name="Sherman D.J."/>
            <person name="Weissenbach J."/>
            <person name="Westhof E."/>
            <person name="Wincker P."/>
            <person name="Jubin C."/>
            <person name="Poulain J."/>
            <person name="Barbe V."/>
            <person name="Segurens B."/>
            <person name="Artiguenave F."/>
            <person name="Anthouard V."/>
            <person name="Vacherie B."/>
            <person name="Val M.-E."/>
            <person name="Fulton R.S."/>
            <person name="Minx P."/>
            <person name="Wilson R."/>
            <person name="Durrens P."/>
            <person name="Jean G."/>
            <person name="Marck C."/>
            <person name="Martin T."/>
            <person name="Nikolski M."/>
            <person name="Rolland T."/>
            <person name="Seret M.-L."/>
            <person name="Casaregola S."/>
            <person name="Despons L."/>
            <person name="Fairhead C."/>
            <person name="Fischer G."/>
            <person name="Lafontaine I."/>
            <person name="Leh V."/>
            <person name="Lemaire M."/>
            <person name="de Montigny J."/>
            <person name="Neuveglise C."/>
            <person name="Thierry A."/>
            <person name="Blanc-Lenfle I."/>
            <person name="Bleykasten C."/>
            <person name="Diffels J."/>
            <person name="Fritsch E."/>
            <person name="Frangeul L."/>
            <person name="Goeffon A."/>
            <person name="Jauniaux N."/>
            <person name="Kachouri-Lafond R."/>
            <person name="Payen C."/>
            <person name="Potier S."/>
            <person name="Pribylova L."/>
            <person name="Ozanne C."/>
            <person name="Richard G.-F."/>
            <person name="Sacerdot C."/>
            <person name="Straub M.-L."/>
            <person name="Talla E."/>
        </authorList>
    </citation>
    <scope>NUCLEOTIDE SEQUENCE [LARGE SCALE GENOMIC DNA]</scope>
    <source>
        <strain evidence="3">ATCC 56472 / CBS 6340 / NRRL Y-8284</strain>
    </source>
</reference>
<protein>
    <submittedName>
        <fullName evidence="2">KLTH0C09724p</fullName>
    </submittedName>
</protein>
<proteinExistence type="predicted"/>
<evidence type="ECO:0000313" key="3">
    <source>
        <dbReference type="Proteomes" id="UP000002036"/>
    </source>
</evidence>
<keyword evidence="1" id="KW-0472">Membrane</keyword>
<accession>C5DEJ2</accession>
<keyword evidence="1" id="KW-1133">Transmembrane helix</keyword>
<dbReference type="HOGENOM" id="CLU_2850118_0_0_1"/>
<dbReference type="AlphaFoldDB" id="C5DEJ2"/>
<keyword evidence="1" id="KW-0812">Transmembrane</keyword>
<evidence type="ECO:0000313" key="2">
    <source>
        <dbReference type="EMBL" id="CAR22203.1"/>
    </source>
</evidence>
<dbReference type="RefSeq" id="XP_002552641.1">
    <property type="nucleotide sequence ID" value="XM_002552595.1"/>
</dbReference>
<feature type="transmembrane region" description="Helical" evidence="1">
    <location>
        <begin position="12"/>
        <end position="34"/>
    </location>
</feature>
<gene>
    <name evidence="2" type="ordered locus">KLTH0C09724g</name>
</gene>
<dbReference type="EMBL" id="CU928167">
    <property type="protein sequence ID" value="CAR22203.1"/>
    <property type="molecule type" value="Genomic_DNA"/>
</dbReference>